<feature type="repeat" description="PPR" evidence="3">
    <location>
        <begin position="347"/>
        <end position="383"/>
    </location>
</feature>
<evidence type="ECO:0000313" key="5">
    <source>
        <dbReference type="Proteomes" id="UP001153555"/>
    </source>
</evidence>
<comment type="similarity">
    <text evidence="1">Belongs to the PPR family. P subfamily.</text>
</comment>
<dbReference type="EMBL" id="CACSLK010028053">
    <property type="protein sequence ID" value="CAA0834506.1"/>
    <property type="molecule type" value="Genomic_DNA"/>
</dbReference>
<keyword evidence="5" id="KW-1185">Reference proteome</keyword>
<feature type="repeat" description="PPR" evidence="3">
    <location>
        <begin position="384"/>
        <end position="418"/>
    </location>
</feature>
<evidence type="ECO:0000256" key="2">
    <source>
        <dbReference type="ARBA" id="ARBA00022737"/>
    </source>
</evidence>
<feature type="repeat" description="PPR" evidence="3">
    <location>
        <begin position="204"/>
        <end position="239"/>
    </location>
</feature>
<dbReference type="OrthoDB" id="185373at2759"/>
<feature type="repeat" description="PPR" evidence="3">
    <location>
        <begin position="169"/>
        <end position="203"/>
    </location>
</feature>
<dbReference type="Gene3D" id="1.25.40.10">
    <property type="entry name" value="Tetratricopeptide repeat domain"/>
    <property type="match status" value="6"/>
</dbReference>
<reference evidence="4" key="1">
    <citation type="submission" date="2019-12" db="EMBL/GenBank/DDBJ databases">
        <authorList>
            <person name="Scholes J."/>
        </authorList>
    </citation>
    <scope>NUCLEOTIDE SEQUENCE</scope>
</reference>
<dbReference type="Pfam" id="PF01535">
    <property type="entry name" value="PPR"/>
    <property type="match status" value="3"/>
</dbReference>
<protein>
    <submittedName>
        <fullName evidence="4">Pentatricopeptide repeat-containing protein -chloroplastic</fullName>
    </submittedName>
</protein>
<dbReference type="AlphaFoldDB" id="A0A9N7NPC4"/>
<dbReference type="PANTHER" id="PTHR47941">
    <property type="entry name" value="PENTATRICOPEPTIDE REPEAT-CONTAINING PROTEIN 3, MITOCHONDRIAL"/>
    <property type="match status" value="1"/>
</dbReference>
<feature type="repeat" description="PPR" evidence="3">
    <location>
        <begin position="530"/>
        <end position="564"/>
    </location>
</feature>
<proteinExistence type="inferred from homology"/>
<evidence type="ECO:0000256" key="1">
    <source>
        <dbReference type="ARBA" id="ARBA00007626"/>
    </source>
</evidence>
<comment type="caution">
    <text evidence="4">The sequence shown here is derived from an EMBL/GenBank/DDBJ whole genome shotgun (WGS) entry which is preliminary data.</text>
</comment>
<accession>A0A9N7NPC4</accession>
<dbReference type="PROSITE" id="PS51375">
    <property type="entry name" value="PPR"/>
    <property type="match status" value="11"/>
</dbReference>
<feature type="repeat" description="PPR" evidence="3">
    <location>
        <begin position="275"/>
        <end position="305"/>
    </location>
</feature>
<dbReference type="Pfam" id="PF12854">
    <property type="entry name" value="PPR_1"/>
    <property type="match status" value="1"/>
</dbReference>
<feature type="repeat" description="PPR" evidence="3">
    <location>
        <begin position="240"/>
        <end position="274"/>
    </location>
</feature>
<dbReference type="Pfam" id="PF13041">
    <property type="entry name" value="PPR_2"/>
    <property type="match status" value="3"/>
</dbReference>
<dbReference type="Proteomes" id="UP001153555">
    <property type="component" value="Unassembled WGS sequence"/>
</dbReference>
<dbReference type="InterPro" id="IPR011990">
    <property type="entry name" value="TPR-like_helical_dom_sf"/>
</dbReference>
<feature type="repeat" description="PPR" evidence="3">
    <location>
        <begin position="419"/>
        <end position="453"/>
    </location>
</feature>
<organism evidence="4 5">
    <name type="scientific">Striga hermonthica</name>
    <name type="common">Purple witchweed</name>
    <name type="synonym">Buchnera hermonthica</name>
    <dbReference type="NCBI Taxonomy" id="68872"/>
    <lineage>
        <taxon>Eukaryota</taxon>
        <taxon>Viridiplantae</taxon>
        <taxon>Streptophyta</taxon>
        <taxon>Embryophyta</taxon>
        <taxon>Tracheophyta</taxon>
        <taxon>Spermatophyta</taxon>
        <taxon>Magnoliopsida</taxon>
        <taxon>eudicotyledons</taxon>
        <taxon>Gunneridae</taxon>
        <taxon>Pentapetalae</taxon>
        <taxon>asterids</taxon>
        <taxon>lamiids</taxon>
        <taxon>Lamiales</taxon>
        <taxon>Orobanchaceae</taxon>
        <taxon>Buchnereae</taxon>
        <taxon>Striga</taxon>
    </lineage>
</organism>
<dbReference type="InterPro" id="IPR002885">
    <property type="entry name" value="PPR_rpt"/>
</dbReference>
<feature type="repeat" description="PPR" evidence="3">
    <location>
        <begin position="495"/>
        <end position="529"/>
    </location>
</feature>
<evidence type="ECO:0000313" key="4">
    <source>
        <dbReference type="EMBL" id="CAA0834506.1"/>
    </source>
</evidence>
<feature type="repeat" description="PPR" evidence="3">
    <location>
        <begin position="667"/>
        <end position="701"/>
    </location>
</feature>
<evidence type="ECO:0000256" key="3">
    <source>
        <dbReference type="PROSITE-ProRule" id="PRU00708"/>
    </source>
</evidence>
<sequence length="731" mass="83301">MAPAPLSPFYLNIPKLLTNFKLAYSTSSFPPNLIHLFSKPPITAASSARAVVEPIHSDDEKHDAIPTKTKKARTMAQLINSKPWSAQLPSSLSAYTPLSQTAFFQTLRRIKDPSKALRFFKWARDSGFTHNHHSYFIMLEILGRARNLNPARNFLLSIPKKSGNTVQLTDKFFNSLIRSYGDAGLFQESIKLFKVMKSMAILPSAVTFNSLFHILLKRGRLAMIHELYDEMLRTYGVKPDSYTFNILIRGLCKNSKVDEAFRMFKEMDTFNCKPDLITYNTIVDGLCRVGKVNVARNVVNGMLKKSGDMRPNVVTYTTLIRGFCGKRDIDEALCVFREMIDGEIKPNNITCNTLIQGLCESQKFDMLREVLEECERESDGFVPDTCTFNTLMNAHCNNGNLGDALGFLERMKEMNVKQDSATYSILIRALCQNGNYEKAEELLDELFEKEILLHDNNCTPLAASFNPIFEYLCANGKTKKAEKILRQLLKRGTQDPVAFETLILGHCKEDTFEDGHKLLVLMLRRYFLPSFKIYESLIKGLLRKREVGLAHDTLEKMVRSSYLPRTSVFHSVLMELIEKGFARESADLMVLMLDKEITPNMNLSTEVVRLLFKSRMRNRAFELVKRIYENGYVVGMEELVVFLCRDKKLLEAYELMMFSVKNDQHIGVTSCSTVLTELCKGRRLSEAFQVYYELLENGVKLPMSCLVELRSALEAGGKLKEAQFVAKRTSD</sequence>
<feature type="repeat" description="PPR" evidence="3">
    <location>
        <begin position="312"/>
        <end position="346"/>
    </location>
</feature>
<keyword evidence="2" id="KW-0677">Repeat</keyword>
<name>A0A9N7NPC4_STRHE</name>
<dbReference type="NCBIfam" id="TIGR00756">
    <property type="entry name" value="PPR"/>
    <property type="match status" value="9"/>
</dbReference>
<dbReference type="SUPFAM" id="SSF48452">
    <property type="entry name" value="TPR-like"/>
    <property type="match status" value="1"/>
</dbReference>
<gene>
    <name evidence="4" type="ORF">SHERM_02323</name>
</gene>